<evidence type="ECO:0000313" key="9">
    <source>
        <dbReference type="EMBL" id="BDC99577.1"/>
    </source>
</evidence>
<feature type="active site" description="Proton acceptor" evidence="8">
    <location>
        <position position="248"/>
    </location>
</feature>
<comment type="catalytic activity">
    <reaction evidence="8">
        <text>L-tyrosyl-[protein] + UTP = O-(5'-uridylyl)-L-tyrosyl-[protein] + diphosphate</text>
        <dbReference type="Rhea" id="RHEA:83887"/>
        <dbReference type="Rhea" id="RHEA-COMP:10136"/>
        <dbReference type="Rhea" id="RHEA-COMP:20238"/>
        <dbReference type="ChEBI" id="CHEBI:33019"/>
        <dbReference type="ChEBI" id="CHEBI:46398"/>
        <dbReference type="ChEBI" id="CHEBI:46858"/>
        <dbReference type="ChEBI" id="CHEBI:90602"/>
    </reaction>
</comment>
<evidence type="ECO:0000256" key="2">
    <source>
        <dbReference type="ARBA" id="ARBA00022679"/>
    </source>
</evidence>
<evidence type="ECO:0000256" key="1">
    <source>
        <dbReference type="ARBA" id="ARBA00009747"/>
    </source>
</evidence>
<proteinExistence type="inferred from homology"/>
<feature type="binding site" evidence="8">
    <location>
        <position position="121"/>
    </location>
    <ligand>
        <name>ATP</name>
        <dbReference type="ChEBI" id="CHEBI:30616"/>
    </ligand>
</feature>
<keyword evidence="2 8" id="KW-0808">Transferase</keyword>
<keyword evidence="5 8" id="KW-0547">Nucleotide-binding</keyword>
<reference evidence="9 10" key="1">
    <citation type="submission" date="2021-12" db="EMBL/GenBank/DDBJ databases">
        <title>Genome sequencing of bacteria with rrn-lacking chromosome and rrn-plasmid.</title>
        <authorList>
            <person name="Anda M."/>
            <person name="Iwasaki W."/>
        </authorList>
    </citation>
    <scope>NUCLEOTIDE SEQUENCE [LARGE SCALE GENOMIC DNA]</scope>
    <source>
        <strain evidence="9 10">NBRC 101262</strain>
    </source>
</reference>
<dbReference type="EC" id="2.7.7.108" evidence="8"/>
<dbReference type="RefSeq" id="WP_338396885.1">
    <property type="nucleotide sequence ID" value="NZ_AP025292.1"/>
</dbReference>
<evidence type="ECO:0000256" key="6">
    <source>
        <dbReference type="ARBA" id="ARBA00022840"/>
    </source>
</evidence>
<feature type="binding site" evidence="8">
    <location>
        <position position="249"/>
    </location>
    <ligand>
        <name>Mg(2+)</name>
        <dbReference type="ChEBI" id="CHEBI:18420"/>
    </ligand>
</feature>
<dbReference type="InterPro" id="IPR003846">
    <property type="entry name" value="SelO"/>
</dbReference>
<feature type="binding site" evidence="8">
    <location>
        <position position="122"/>
    </location>
    <ligand>
        <name>ATP</name>
        <dbReference type="ChEBI" id="CHEBI:30616"/>
    </ligand>
</feature>
<dbReference type="PANTHER" id="PTHR32057">
    <property type="entry name" value="PROTEIN ADENYLYLTRANSFERASE SELO, MITOCHONDRIAL"/>
    <property type="match status" value="1"/>
</dbReference>
<dbReference type="NCBIfam" id="NF000658">
    <property type="entry name" value="PRK00029.1"/>
    <property type="match status" value="1"/>
</dbReference>
<comment type="catalytic activity">
    <reaction evidence="8">
        <text>L-seryl-[protein] + UTP = O-(5'-uridylyl)-L-seryl-[protein] + diphosphate</text>
        <dbReference type="Rhea" id="RHEA:64604"/>
        <dbReference type="Rhea" id="RHEA-COMP:9863"/>
        <dbReference type="Rhea" id="RHEA-COMP:16635"/>
        <dbReference type="ChEBI" id="CHEBI:29999"/>
        <dbReference type="ChEBI" id="CHEBI:33019"/>
        <dbReference type="ChEBI" id="CHEBI:46398"/>
        <dbReference type="ChEBI" id="CHEBI:156051"/>
    </reaction>
</comment>
<sequence length="474" mass="53623">MPTTDHKFHLENTYKNLPASFYSFQSPVPVAAPKTVLYNEKLADTLGLNFQTSIAEYLSGNQLIAGAQPLAQAYAGHQFGHFTMLGDGRAILLGEQVTPDQKRVDIQLKGAGRTPYSRQGDGRATLYSMLREYLISEAMHHLGIPTTRSLAVVATGEKVFRGEHHDGAILTRVAGSHLRVGTFEYARNVRTLEELQALIDYTIDRHYPDLKNAENPTLGLLETVMDQQIDLIVDWMRVGFIHGVMNTDNMSIAGETIDYGPCAFMNAYDPKTVFSSIDTQGRYAYGNQPNIALWNIVAFANALLPLIADDEDQSIEKAQKVIDGFKAKFSQKWTQMMFGKLGLRQVEDKDKSLVDRLLALMEKYKADYTQTFLALHEDRDLDTPLFQAEDFKQWKEDWHRFSPDKSWMKKYNPNIIPRNHWVENALNSAVEGDMQPFNELMERLSQPYGEHPEGVRFEVMDGGIDSGYQTFCGT</sequence>
<keyword evidence="6 8" id="KW-0067">ATP-binding</keyword>
<accession>A0ABN6LD38</accession>
<feature type="binding site" evidence="8">
    <location>
        <position position="109"/>
    </location>
    <ligand>
        <name>ATP</name>
        <dbReference type="ChEBI" id="CHEBI:30616"/>
    </ligand>
</feature>
<comment type="catalytic activity">
    <reaction evidence="8">
        <text>L-tyrosyl-[protein] + ATP = O-(5'-adenylyl)-L-tyrosyl-[protein] + diphosphate</text>
        <dbReference type="Rhea" id="RHEA:54288"/>
        <dbReference type="Rhea" id="RHEA-COMP:10136"/>
        <dbReference type="Rhea" id="RHEA-COMP:13846"/>
        <dbReference type="ChEBI" id="CHEBI:30616"/>
        <dbReference type="ChEBI" id="CHEBI:33019"/>
        <dbReference type="ChEBI" id="CHEBI:46858"/>
        <dbReference type="ChEBI" id="CHEBI:83624"/>
        <dbReference type="EC" id="2.7.7.108"/>
    </reaction>
</comment>
<feature type="binding site" evidence="8">
    <location>
        <position position="172"/>
    </location>
    <ligand>
        <name>ATP</name>
        <dbReference type="ChEBI" id="CHEBI:30616"/>
    </ligand>
</feature>
<dbReference type="HAMAP" id="MF_00692">
    <property type="entry name" value="SelO"/>
    <property type="match status" value="1"/>
</dbReference>
<evidence type="ECO:0000313" key="10">
    <source>
        <dbReference type="Proteomes" id="UP001354989"/>
    </source>
</evidence>
<keyword evidence="7 8" id="KW-0460">Magnesium</keyword>
<feature type="binding site" evidence="8">
    <location>
        <position position="89"/>
    </location>
    <ligand>
        <name>ATP</name>
        <dbReference type="ChEBI" id="CHEBI:30616"/>
    </ligand>
</feature>
<feature type="binding site" evidence="8">
    <location>
        <position position="88"/>
    </location>
    <ligand>
        <name>ATP</name>
        <dbReference type="ChEBI" id="CHEBI:30616"/>
    </ligand>
</feature>
<organism evidence="9 10">
    <name type="scientific">Persicobacter psychrovividus</name>
    <dbReference type="NCBI Taxonomy" id="387638"/>
    <lineage>
        <taxon>Bacteria</taxon>
        <taxon>Pseudomonadati</taxon>
        <taxon>Bacteroidota</taxon>
        <taxon>Cytophagia</taxon>
        <taxon>Cytophagales</taxon>
        <taxon>Persicobacteraceae</taxon>
        <taxon>Persicobacter</taxon>
    </lineage>
</organism>
<dbReference type="PANTHER" id="PTHR32057:SF14">
    <property type="entry name" value="PROTEIN ADENYLYLTRANSFERASE SELO, MITOCHONDRIAL"/>
    <property type="match status" value="1"/>
</dbReference>
<gene>
    <name evidence="8" type="primary">ydiU</name>
    <name evidence="8" type="synonym">selO</name>
    <name evidence="9" type="ORF">PEPS_18580</name>
</gene>
<comment type="catalytic activity">
    <reaction evidence="8">
        <text>L-threonyl-[protein] + ATP = 3-O-(5'-adenylyl)-L-threonyl-[protein] + diphosphate</text>
        <dbReference type="Rhea" id="RHEA:54292"/>
        <dbReference type="Rhea" id="RHEA-COMP:11060"/>
        <dbReference type="Rhea" id="RHEA-COMP:13847"/>
        <dbReference type="ChEBI" id="CHEBI:30013"/>
        <dbReference type="ChEBI" id="CHEBI:30616"/>
        <dbReference type="ChEBI" id="CHEBI:33019"/>
        <dbReference type="ChEBI" id="CHEBI:138113"/>
        <dbReference type="EC" id="2.7.7.108"/>
    </reaction>
</comment>
<keyword evidence="8" id="KW-0464">Manganese</keyword>
<name>A0ABN6LD38_9BACT</name>
<keyword evidence="4 8" id="KW-0479">Metal-binding</keyword>
<comment type="cofactor">
    <cofactor evidence="8">
        <name>Mg(2+)</name>
        <dbReference type="ChEBI" id="CHEBI:18420"/>
    </cofactor>
    <cofactor evidence="8">
        <name>Mn(2+)</name>
        <dbReference type="ChEBI" id="CHEBI:29035"/>
    </cofactor>
</comment>
<dbReference type="EC" id="2.7.7.-" evidence="8"/>
<feature type="binding site" evidence="8">
    <location>
        <position position="258"/>
    </location>
    <ligand>
        <name>ATP</name>
        <dbReference type="ChEBI" id="CHEBI:30616"/>
    </ligand>
</feature>
<keyword evidence="3 8" id="KW-0548">Nucleotidyltransferase</keyword>
<feature type="binding site" evidence="8">
    <location>
        <position position="86"/>
    </location>
    <ligand>
        <name>ATP</name>
        <dbReference type="ChEBI" id="CHEBI:30616"/>
    </ligand>
</feature>
<evidence type="ECO:0000256" key="4">
    <source>
        <dbReference type="ARBA" id="ARBA00022723"/>
    </source>
</evidence>
<comment type="function">
    <text evidence="8">Nucleotidyltransferase involved in the post-translational modification of proteins. It can catalyze the addition of adenosine monophosphate (AMP) or uridine monophosphate (UMP) to a protein, resulting in modifications known as AMPylation and UMPylation.</text>
</comment>
<dbReference type="Proteomes" id="UP001354989">
    <property type="component" value="Chromosome"/>
</dbReference>
<evidence type="ECO:0000256" key="8">
    <source>
        <dbReference type="HAMAP-Rule" id="MF_00692"/>
    </source>
</evidence>
<feature type="binding site" evidence="8">
    <location>
        <position position="258"/>
    </location>
    <ligand>
        <name>Mg(2+)</name>
        <dbReference type="ChEBI" id="CHEBI:18420"/>
    </ligand>
</feature>
<evidence type="ECO:0000256" key="3">
    <source>
        <dbReference type="ARBA" id="ARBA00022695"/>
    </source>
</evidence>
<evidence type="ECO:0000256" key="5">
    <source>
        <dbReference type="ARBA" id="ARBA00022741"/>
    </source>
</evidence>
<dbReference type="Pfam" id="PF02696">
    <property type="entry name" value="SelO"/>
    <property type="match status" value="1"/>
</dbReference>
<dbReference type="EMBL" id="AP025292">
    <property type="protein sequence ID" value="BDC99577.1"/>
    <property type="molecule type" value="Genomic_DNA"/>
</dbReference>
<comment type="catalytic activity">
    <reaction evidence="8">
        <text>L-seryl-[protein] + ATP = 3-O-(5'-adenylyl)-L-seryl-[protein] + diphosphate</text>
        <dbReference type="Rhea" id="RHEA:58120"/>
        <dbReference type="Rhea" id="RHEA-COMP:9863"/>
        <dbReference type="Rhea" id="RHEA-COMP:15073"/>
        <dbReference type="ChEBI" id="CHEBI:29999"/>
        <dbReference type="ChEBI" id="CHEBI:30616"/>
        <dbReference type="ChEBI" id="CHEBI:33019"/>
        <dbReference type="ChEBI" id="CHEBI:142516"/>
        <dbReference type="EC" id="2.7.7.108"/>
    </reaction>
</comment>
<protein>
    <recommendedName>
        <fullName evidence="8">Protein nucleotidyltransferase YdiU</fullName>
        <ecNumber evidence="8">2.7.7.-</ecNumber>
    </recommendedName>
    <alternativeName>
        <fullName evidence="8">Protein adenylyltransferase YdiU</fullName>
        <ecNumber evidence="8">2.7.7.108</ecNumber>
    </alternativeName>
    <alternativeName>
        <fullName evidence="8">Protein uridylyltransferase YdiU</fullName>
        <ecNumber evidence="8">2.7.7.-</ecNumber>
    </alternativeName>
</protein>
<feature type="binding site" evidence="8">
    <location>
        <position position="179"/>
    </location>
    <ligand>
        <name>ATP</name>
        <dbReference type="ChEBI" id="CHEBI:30616"/>
    </ligand>
</feature>
<keyword evidence="10" id="KW-1185">Reference proteome</keyword>
<comment type="similarity">
    <text evidence="1 8">Belongs to the SELO family.</text>
</comment>
<comment type="catalytic activity">
    <reaction evidence="8">
        <text>L-histidyl-[protein] + UTP = N(tele)-(5'-uridylyl)-L-histidyl-[protein] + diphosphate</text>
        <dbReference type="Rhea" id="RHEA:83891"/>
        <dbReference type="Rhea" id="RHEA-COMP:9745"/>
        <dbReference type="Rhea" id="RHEA-COMP:20239"/>
        <dbReference type="ChEBI" id="CHEBI:29979"/>
        <dbReference type="ChEBI" id="CHEBI:33019"/>
        <dbReference type="ChEBI" id="CHEBI:46398"/>
        <dbReference type="ChEBI" id="CHEBI:233474"/>
    </reaction>
</comment>
<evidence type="ECO:0000256" key="7">
    <source>
        <dbReference type="ARBA" id="ARBA00022842"/>
    </source>
</evidence>